<evidence type="ECO:0000256" key="6">
    <source>
        <dbReference type="SAM" id="Phobius"/>
    </source>
</evidence>
<dbReference type="PANTHER" id="PTHR42723">
    <property type="entry name" value="CHLOROPHYLL SYNTHASE"/>
    <property type="match status" value="1"/>
</dbReference>
<evidence type="ECO:0000256" key="1">
    <source>
        <dbReference type="ARBA" id="ARBA00004141"/>
    </source>
</evidence>
<keyword evidence="8" id="KW-1185">Reference proteome</keyword>
<keyword evidence="4 6" id="KW-1133">Transmembrane helix</keyword>
<keyword evidence="3 6" id="KW-0812">Transmembrane</keyword>
<dbReference type="EMBL" id="CP071795">
    <property type="protein sequence ID" value="QTD37836.1"/>
    <property type="molecule type" value="Genomic_DNA"/>
</dbReference>
<dbReference type="InterPro" id="IPR000537">
    <property type="entry name" value="UbiA_prenyltransferase"/>
</dbReference>
<keyword evidence="2" id="KW-1003">Cell membrane</keyword>
<feature type="transmembrane region" description="Helical" evidence="6">
    <location>
        <begin position="28"/>
        <end position="49"/>
    </location>
</feature>
<evidence type="ECO:0000256" key="2">
    <source>
        <dbReference type="ARBA" id="ARBA00022475"/>
    </source>
</evidence>
<feature type="transmembrane region" description="Helical" evidence="6">
    <location>
        <begin position="100"/>
        <end position="117"/>
    </location>
</feature>
<feature type="transmembrane region" description="Helical" evidence="6">
    <location>
        <begin position="234"/>
        <end position="253"/>
    </location>
</feature>
<reference evidence="7 8" key="1">
    <citation type="submission" date="2021-03" db="EMBL/GenBank/DDBJ databases">
        <title>Complete genome of Polaribacter_sp.G4M1.</title>
        <authorList>
            <person name="Jeong S.W."/>
            <person name="Bae J.W."/>
        </authorList>
    </citation>
    <scope>NUCLEOTIDE SEQUENCE [LARGE SCALE GENOMIC DNA]</scope>
    <source>
        <strain evidence="7 8">G4M1</strain>
    </source>
</reference>
<dbReference type="InterPro" id="IPR050475">
    <property type="entry name" value="Prenyltransferase_related"/>
</dbReference>
<evidence type="ECO:0000256" key="3">
    <source>
        <dbReference type="ARBA" id="ARBA00022692"/>
    </source>
</evidence>
<feature type="transmembrane region" description="Helical" evidence="6">
    <location>
        <begin position="265"/>
        <end position="285"/>
    </location>
</feature>
<evidence type="ECO:0000256" key="4">
    <source>
        <dbReference type="ARBA" id="ARBA00022989"/>
    </source>
</evidence>
<dbReference type="Pfam" id="PF01040">
    <property type="entry name" value="UbiA"/>
    <property type="match status" value="1"/>
</dbReference>
<dbReference type="PANTHER" id="PTHR42723:SF1">
    <property type="entry name" value="CHLOROPHYLL SYNTHASE, CHLOROPLASTIC"/>
    <property type="match status" value="1"/>
</dbReference>
<comment type="subcellular location">
    <subcellularLocation>
        <location evidence="1">Membrane</location>
        <topology evidence="1">Multi-pass membrane protein</topology>
    </subcellularLocation>
</comment>
<dbReference type="Gene3D" id="1.10.357.140">
    <property type="entry name" value="UbiA prenyltransferase"/>
    <property type="match status" value="1"/>
</dbReference>
<gene>
    <name evidence="7" type="ORF">JL193_00550</name>
</gene>
<evidence type="ECO:0000256" key="5">
    <source>
        <dbReference type="ARBA" id="ARBA00023136"/>
    </source>
</evidence>
<feature type="transmembrane region" description="Helical" evidence="6">
    <location>
        <begin position="155"/>
        <end position="176"/>
    </location>
</feature>
<feature type="transmembrane region" description="Helical" evidence="6">
    <location>
        <begin position="209"/>
        <end position="228"/>
    </location>
</feature>
<protein>
    <submittedName>
        <fullName evidence="7">Geranylgeranylglycerol-phosphate geranylgeranyltransferase</fullName>
    </submittedName>
</protein>
<feature type="transmembrane region" description="Helical" evidence="6">
    <location>
        <begin position="124"/>
        <end position="143"/>
    </location>
</feature>
<dbReference type="Proteomes" id="UP000663935">
    <property type="component" value="Chromosome"/>
</dbReference>
<keyword evidence="5 6" id="KW-0472">Membrane</keyword>
<dbReference type="InterPro" id="IPR044878">
    <property type="entry name" value="UbiA_sf"/>
</dbReference>
<organism evidence="7 8">
    <name type="scientific">Polaribacter batillariae</name>
    <dbReference type="NCBI Taxonomy" id="2808900"/>
    <lineage>
        <taxon>Bacteria</taxon>
        <taxon>Pseudomonadati</taxon>
        <taxon>Bacteroidota</taxon>
        <taxon>Flavobacteriia</taxon>
        <taxon>Flavobacteriales</taxon>
        <taxon>Flavobacteriaceae</taxon>
    </lineage>
</organism>
<proteinExistence type="predicted"/>
<dbReference type="CDD" id="cd13961">
    <property type="entry name" value="PT_UbiA_DGGGPS"/>
    <property type="match status" value="1"/>
</dbReference>
<name>A0ABX7SWG8_9FLAO</name>
<dbReference type="Gene3D" id="1.20.120.1780">
    <property type="entry name" value="UbiA prenyltransferase"/>
    <property type="match status" value="1"/>
</dbReference>
<feature type="transmembrane region" description="Helical" evidence="6">
    <location>
        <begin position="77"/>
        <end position="94"/>
    </location>
</feature>
<accession>A0ABX7SWG8</accession>
<dbReference type="RefSeq" id="WP_207971992.1">
    <property type="nucleotide sequence ID" value="NZ_CP071795.1"/>
</dbReference>
<evidence type="ECO:0000313" key="7">
    <source>
        <dbReference type="EMBL" id="QTD37836.1"/>
    </source>
</evidence>
<sequence length="286" mass="32734">MVLLTMVLTKYALIKSFFRDSYLSDFEFIILALSVILITAGGYIINDIFDVKADKINKPNKVFIGVRISKKNAWRSYFLITFLGLALGIYLSIISLNYQYSFIFFSCSIFLLIYASILKKIVFVGNFIVSILIILSILIVYFFDVSSANEFNKNKILLLFKILSSYVAFAFITTLIREIIKDIEDINGDLKIKAKTLPILLGRKRAAKVAFFCSCVLLVLLLIVLQFAKSKILFLAYGVIFILLPLLFFMYLLWKAEKKKDFTELSNIMKGIMFFGILSMLLFAIN</sequence>
<evidence type="ECO:0000313" key="8">
    <source>
        <dbReference type="Proteomes" id="UP000663935"/>
    </source>
</evidence>